<keyword evidence="3" id="KW-0808">Transferase</keyword>
<dbReference type="Pfam" id="PF15892">
    <property type="entry name" value="BNR_4"/>
    <property type="match status" value="1"/>
</dbReference>
<dbReference type="EMBL" id="HBIM01003180">
    <property type="protein sequence ID" value="CAE0404655.1"/>
    <property type="molecule type" value="Transcribed_RNA"/>
</dbReference>
<feature type="transmembrane region" description="Helical" evidence="8">
    <location>
        <begin position="350"/>
        <end position="373"/>
    </location>
</feature>
<dbReference type="EMBL" id="HBIM01003181">
    <property type="protein sequence ID" value="CAE0404656.1"/>
    <property type="molecule type" value="Transcribed_RNA"/>
</dbReference>
<dbReference type="PANTHER" id="PTHR47844:SF1">
    <property type="entry name" value="EXOSTOSIN-LIKE 2"/>
    <property type="match status" value="1"/>
</dbReference>
<dbReference type="SUPFAM" id="SSF50939">
    <property type="entry name" value="Sialidases"/>
    <property type="match status" value="1"/>
</dbReference>
<dbReference type="Gene3D" id="2.120.10.10">
    <property type="match status" value="1"/>
</dbReference>
<dbReference type="CDD" id="cd15482">
    <property type="entry name" value="Sialidase_non-viral"/>
    <property type="match status" value="1"/>
</dbReference>
<evidence type="ECO:0000313" key="9">
    <source>
        <dbReference type="EMBL" id="CAE0404654.1"/>
    </source>
</evidence>
<evidence type="ECO:0000256" key="7">
    <source>
        <dbReference type="ARBA" id="ARBA00023180"/>
    </source>
</evidence>
<organism evidence="9">
    <name type="scientific">Amphora coffeiformis</name>
    <dbReference type="NCBI Taxonomy" id="265554"/>
    <lineage>
        <taxon>Eukaryota</taxon>
        <taxon>Sar</taxon>
        <taxon>Stramenopiles</taxon>
        <taxon>Ochrophyta</taxon>
        <taxon>Bacillariophyta</taxon>
        <taxon>Bacillariophyceae</taxon>
        <taxon>Bacillariophycidae</taxon>
        <taxon>Thalassiophysales</taxon>
        <taxon>Catenulaceae</taxon>
        <taxon>Amphora</taxon>
    </lineage>
</organism>
<feature type="transmembrane region" description="Helical" evidence="8">
    <location>
        <begin position="187"/>
        <end position="205"/>
    </location>
</feature>
<evidence type="ECO:0000256" key="1">
    <source>
        <dbReference type="ARBA" id="ARBA00004370"/>
    </source>
</evidence>
<comment type="subcellular location">
    <subcellularLocation>
        <location evidence="1">Membrane</location>
    </subcellularLocation>
</comment>
<sequence length="816" mass="91844">MGGVGTKQIMTPAVVGGSPTFWEVIADFRLTMRMIECSASTFVDGGISCLSGRTAVYRRDILADPDFQHDFTNETWLGKYPLHSGDDKFITRWLVKKEWNMFLQNHKEACLKTTFKNDSKFLKQVLRWTRNTWRSDLKSIFLDRKILWRHPYVAFNMFDKFLNPVPMLLGLAIIVSNLVVSQDKGTTASYVVLPVLSWLLFSRTLRMIPHIIRKPSHIVYIPAMILFQYFFVMIKVYAVCTLHITDWGSRPTVARANATDGVVIECSERKDRFAEALERFALALQLNGDDVELVPSTENFASESYAVAVAMKAFEGDSEKSTNATDDESTFDDETKAETVKFVPWYKRPAVLIGAVVLSAVGVALVFLGLTAARHRFVSWEMDVIANDKSLSSDRATGAGMYDPVSDSTFIAYAGPYMDPTVVEYSHATHQWMNKAVVAKAKFGYDYHDYPRIVMADDGQLVVVYTNSPETLHISKAHSKRTSTGLWNDRMINDDKATYPCLIKATSGNLYLFYRHRDSFTNRPLKYVKSTDHGETWSDPVAAIDIGNSTVDDGTTISFHGVYSDCPRLLPAGNDMVERFAFGWTMAGADPGVQEHNTYHKDAHFAYFFPSNDTFANAGGHTFGSMIDADELKETVVYDTGSPDDNNPQIVDYYFAPTYSSVTGKPMIIFNYNRTLIASKWDGSQWVHNVALEHASNNLFDLEKIGEESVRLFVSQGDVLILESHDFGQTWKTEHQIVASGGKVGKVFKIPDSHSDISFVAHENNWDLFHSDQPEKLSYLGSYKVWVGRQVEFNPISKPKKISSVEAVGRSGTRRL</sequence>
<dbReference type="EMBL" id="HBIM01003179">
    <property type="protein sequence ID" value="CAE0404654.1"/>
    <property type="molecule type" value="Transcribed_RNA"/>
</dbReference>
<evidence type="ECO:0000256" key="8">
    <source>
        <dbReference type="SAM" id="Phobius"/>
    </source>
</evidence>
<keyword evidence="5 8" id="KW-1133">Transmembrane helix</keyword>
<reference evidence="9" key="1">
    <citation type="submission" date="2021-01" db="EMBL/GenBank/DDBJ databases">
        <authorList>
            <person name="Corre E."/>
            <person name="Pelletier E."/>
            <person name="Niang G."/>
            <person name="Scheremetjew M."/>
            <person name="Finn R."/>
            <person name="Kale V."/>
            <person name="Holt S."/>
            <person name="Cochrane G."/>
            <person name="Meng A."/>
            <person name="Brown T."/>
            <person name="Cohen L."/>
        </authorList>
    </citation>
    <scope>NUCLEOTIDE SEQUENCE</scope>
    <source>
        <strain evidence="9">CCMP127</strain>
    </source>
</reference>
<dbReference type="Pfam" id="PF13641">
    <property type="entry name" value="Glyco_tranf_2_3"/>
    <property type="match status" value="1"/>
</dbReference>
<evidence type="ECO:0000256" key="2">
    <source>
        <dbReference type="ARBA" id="ARBA00022676"/>
    </source>
</evidence>
<dbReference type="GO" id="GO:0016757">
    <property type="term" value="F:glycosyltransferase activity"/>
    <property type="evidence" value="ECO:0007669"/>
    <property type="project" value="UniProtKB-KW"/>
</dbReference>
<feature type="transmembrane region" description="Helical" evidence="8">
    <location>
        <begin position="161"/>
        <end position="181"/>
    </location>
</feature>
<keyword evidence="7" id="KW-0325">Glycoprotein</keyword>
<gene>
    <name evidence="9" type="ORF">ACOF00016_LOCUS2759</name>
    <name evidence="10" type="ORF">ACOF00016_LOCUS2760</name>
    <name evidence="11" type="ORF">ACOF00016_LOCUS2761</name>
    <name evidence="12" type="ORF">ACOF00016_LOCUS2762</name>
</gene>
<dbReference type="AlphaFoldDB" id="A0A6S8IJZ4"/>
<proteinExistence type="predicted"/>
<feature type="transmembrane region" description="Helical" evidence="8">
    <location>
        <begin position="217"/>
        <end position="238"/>
    </location>
</feature>
<keyword evidence="4 8" id="KW-0812">Transmembrane</keyword>
<evidence type="ECO:0000256" key="4">
    <source>
        <dbReference type="ARBA" id="ARBA00022692"/>
    </source>
</evidence>
<evidence type="ECO:0000256" key="5">
    <source>
        <dbReference type="ARBA" id="ARBA00022989"/>
    </source>
</evidence>
<name>A0A6S8IJZ4_9STRA</name>
<evidence type="ECO:0000256" key="6">
    <source>
        <dbReference type="ARBA" id="ARBA00023136"/>
    </source>
</evidence>
<dbReference type="InterPro" id="IPR036278">
    <property type="entry name" value="Sialidase_sf"/>
</dbReference>
<keyword evidence="6 8" id="KW-0472">Membrane</keyword>
<keyword evidence="2" id="KW-0328">Glycosyltransferase</keyword>
<dbReference type="GO" id="GO:0016020">
    <property type="term" value="C:membrane"/>
    <property type="evidence" value="ECO:0007669"/>
    <property type="project" value="UniProtKB-SubCell"/>
</dbReference>
<accession>A0A6S8IJZ4</accession>
<dbReference type="InterPro" id="IPR052427">
    <property type="entry name" value="Glycosyltrans_GT2/GT47"/>
</dbReference>
<evidence type="ECO:0000313" key="11">
    <source>
        <dbReference type="EMBL" id="CAE0404656.1"/>
    </source>
</evidence>
<evidence type="ECO:0000313" key="10">
    <source>
        <dbReference type="EMBL" id="CAE0404655.1"/>
    </source>
</evidence>
<protein>
    <submittedName>
        <fullName evidence="9">Uncharacterized protein</fullName>
    </submittedName>
</protein>
<evidence type="ECO:0000256" key="3">
    <source>
        <dbReference type="ARBA" id="ARBA00022679"/>
    </source>
</evidence>
<dbReference type="PANTHER" id="PTHR47844">
    <property type="entry name" value="SYNTHASE CPS1, PUTATIVE (AFU_ORTHOLOGUE AFUA_7G02500)-RELATED"/>
    <property type="match status" value="1"/>
</dbReference>
<dbReference type="EMBL" id="HBIM01003182">
    <property type="protein sequence ID" value="CAE0404657.1"/>
    <property type="molecule type" value="Transcribed_RNA"/>
</dbReference>
<evidence type="ECO:0000313" key="12">
    <source>
        <dbReference type="EMBL" id="CAE0404657.1"/>
    </source>
</evidence>